<evidence type="ECO:0000313" key="2">
    <source>
        <dbReference type="EMBL" id="ETO72856.1"/>
    </source>
</evidence>
<keyword evidence="1" id="KW-0732">Signal</keyword>
<evidence type="ECO:0008006" key="4">
    <source>
        <dbReference type="Google" id="ProtNLM"/>
    </source>
</evidence>
<dbReference type="Proteomes" id="UP000028582">
    <property type="component" value="Unassembled WGS sequence"/>
</dbReference>
<name>A0A081A1U5_PHYNI</name>
<proteinExistence type="predicted"/>
<feature type="chain" id="PRO_5001753902" description="RxLR effector protein" evidence="1">
    <location>
        <begin position="23"/>
        <end position="105"/>
    </location>
</feature>
<dbReference type="AlphaFoldDB" id="A0A081A1U5"/>
<organism evidence="2 3">
    <name type="scientific">Phytophthora nicotianae P1976</name>
    <dbReference type="NCBI Taxonomy" id="1317066"/>
    <lineage>
        <taxon>Eukaryota</taxon>
        <taxon>Sar</taxon>
        <taxon>Stramenopiles</taxon>
        <taxon>Oomycota</taxon>
        <taxon>Peronosporomycetes</taxon>
        <taxon>Peronosporales</taxon>
        <taxon>Peronosporaceae</taxon>
        <taxon>Phytophthora</taxon>
    </lineage>
</organism>
<accession>A0A081A1U5</accession>
<protein>
    <recommendedName>
        <fullName evidence="4">RxLR effector protein</fullName>
    </recommendedName>
</protein>
<feature type="signal peptide" evidence="1">
    <location>
        <begin position="1"/>
        <end position="22"/>
    </location>
</feature>
<evidence type="ECO:0000256" key="1">
    <source>
        <dbReference type="SAM" id="SignalP"/>
    </source>
</evidence>
<evidence type="ECO:0000313" key="3">
    <source>
        <dbReference type="Proteomes" id="UP000028582"/>
    </source>
</evidence>
<gene>
    <name evidence="2" type="ORF">F444_11137</name>
</gene>
<sequence length="105" mass="11856">MRLSLVLLSVVVVLLSSSRCDAKSLRQDSPYKTKESAENEERRFIFSNKINPEAVPIKSSKWNNALTKVLKSILPHKEGILVHKGNDQWSKAQTRKDTCTALPVH</sequence>
<dbReference type="EMBL" id="ANJA01002021">
    <property type="protein sequence ID" value="ETO72856.1"/>
    <property type="molecule type" value="Genomic_DNA"/>
</dbReference>
<reference evidence="2 3" key="1">
    <citation type="submission" date="2013-11" db="EMBL/GenBank/DDBJ databases">
        <title>The Genome Sequence of Phytophthora parasitica P1976.</title>
        <authorList>
            <consortium name="The Broad Institute Genomics Platform"/>
            <person name="Russ C."/>
            <person name="Tyler B."/>
            <person name="Panabieres F."/>
            <person name="Shan W."/>
            <person name="Tripathy S."/>
            <person name="Grunwald N."/>
            <person name="Machado M."/>
            <person name="Johnson C.S."/>
            <person name="Walker B."/>
            <person name="Young S."/>
            <person name="Zeng Q."/>
            <person name="Gargeya S."/>
            <person name="Fitzgerald M."/>
            <person name="Haas B."/>
            <person name="Abouelleil A."/>
            <person name="Allen A.W."/>
            <person name="Alvarado L."/>
            <person name="Arachchi H.M."/>
            <person name="Berlin A.M."/>
            <person name="Chapman S.B."/>
            <person name="Gainer-Dewar J."/>
            <person name="Goldberg J."/>
            <person name="Griggs A."/>
            <person name="Gujja S."/>
            <person name="Hansen M."/>
            <person name="Howarth C."/>
            <person name="Imamovic A."/>
            <person name="Ireland A."/>
            <person name="Larimer J."/>
            <person name="McCowan C."/>
            <person name="Murphy C."/>
            <person name="Pearson M."/>
            <person name="Poon T.W."/>
            <person name="Priest M."/>
            <person name="Roberts A."/>
            <person name="Saif S."/>
            <person name="Shea T."/>
            <person name="Sisk P."/>
            <person name="Sykes S."/>
            <person name="Wortman J."/>
            <person name="Nusbaum C."/>
            <person name="Birren B."/>
        </authorList>
    </citation>
    <scope>NUCLEOTIDE SEQUENCE [LARGE SCALE GENOMIC DNA]</scope>
    <source>
        <strain evidence="2 3">P1976</strain>
    </source>
</reference>
<comment type="caution">
    <text evidence="2">The sequence shown here is derived from an EMBL/GenBank/DDBJ whole genome shotgun (WGS) entry which is preliminary data.</text>
</comment>
<dbReference type="OrthoDB" id="146119at2759"/>